<evidence type="ECO:0000313" key="3">
    <source>
        <dbReference type="Proteomes" id="UP000799778"/>
    </source>
</evidence>
<evidence type="ECO:0000256" key="1">
    <source>
        <dbReference type="SAM" id="MobiDB-lite"/>
    </source>
</evidence>
<dbReference type="AlphaFoldDB" id="A0A6A5Y7Q7"/>
<accession>A0A6A5Y7Q7</accession>
<feature type="compositionally biased region" description="Polar residues" evidence="1">
    <location>
        <begin position="11"/>
        <end position="41"/>
    </location>
</feature>
<proteinExistence type="predicted"/>
<feature type="region of interest" description="Disordered" evidence="1">
    <location>
        <begin position="64"/>
        <end position="100"/>
    </location>
</feature>
<sequence>MCRLHPLVKLNHTSQAINQSPESNKQSHAHSQPRENPNLSSPHHHHTFQIQKQKQKLKNSTSRFNINDNVRLHPPNPPHALPSQERAFRGRQQQQQPTPVLPTAEHVGEFARVAEHVELVFFVLFYVDELAEHAVQQGVGGWMVGGSRRDTERRIGEEHTIGVSASYG</sequence>
<name>A0A6A5Y7Q7_9PLEO</name>
<dbReference type="GeneID" id="54283037"/>
<reference evidence="2" key="1">
    <citation type="journal article" date="2020" name="Stud. Mycol.">
        <title>101 Dothideomycetes genomes: a test case for predicting lifestyles and emergence of pathogens.</title>
        <authorList>
            <person name="Haridas S."/>
            <person name="Albert R."/>
            <person name="Binder M."/>
            <person name="Bloem J."/>
            <person name="Labutti K."/>
            <person name="Salamov A."/>
            <person name="Andreopoulos B."/>
            <person name="Baker S."/>
            <person name="Barry K."/>
            <person name="Bills G."/>
            <person name="Bluhm B."/>
            <person name="Cannon C."/>
            <person name="Castanera R."/>
            <person name="Culley D."/>
            <person name="Daum C."/>
            <person name="Ezra D."/>
            <person name="Gonzalez J."/>
            <person name="Henrissat B."/>
            <person name="Kuo A."/>
            <person name="Liang C."/>
            <person name="Lipzen A."/>
            <person name="Lutzoni F."/>
            <person name="Magnuson J."/>
            <person name="Mondo S."/>
            <person name="Nolan M."/>
            <person name="Ohm R."/>
            <person name="Pangilinan J."/>
            <person name="Park H.-J."/>
            <person name="Ramirez L."/>
            <person name="Alfaro M."/>
            <person name="Sun H."/>
            <person name="Tritt A."/>
            <person name="Yoshinaga Y."/>
            <person name="Zwiers L.-H."/>
            <person name="Turgeon B."/>
            <person name="Goodwin S."/>
            <person name="Spatafora J."/>
            <person name="Crous P."/>
            <person name="Grigoriev I."/>
        </authorList>
    </citation>
    <scope>NUCLEOTIDE SEQUENCE</scope>
    <source>
        <strain evidence="2">CBS 175.79</strain>
    </source>
</reference>
<dbReference type="EMBL" id="ML978066">
    <property type="protein sequence ID" value="KAF2021329.1"/>
    <property type="molecule type" value="Genomic_DNA"/>
</dbReference>
<dbReference type="Proteomes" id="UP000799778">
    <property type="component" value="Unassembled WGS sequence"/>
</dbReference>
<feature type="region of interest" description="Disordered" evidence="1">
    <location>
        <begin position="1"/>
        <end position="46"/>
    </location>
</feature>
<protein>
    <submittedName>
        <fullName evidence="2">Uncharacterized protein</fullName>
    </submittedName>
</protein>
<organism evidence="2 3">
    <name type="scientific">Aaosphaeria arxii CBS 175.79</name>
    <dbReference type="NCBI Taxonomy" id="1450172"/>
    <lineage>
        <taxon>Eukaryota</taxon>
        <taxon>Fungi</taxon>
        <taxon>Dikarya</taxon>
        <taxon>Ascomycota</taxon>
        <taxon>Pezizomycotina</taxon>
        <taxon>Dothideomycetes</taxon>
        <taxon>Pleosporomycetidae</taxon>
        <taxon>Pleosporales</taxon>
        <taxon>Pleosporales incertae sedis</taxon>
        <taxon>Aaosphaeria</taxon>
    </lineage>
</organism>
<keyword evidence="3" id="KW-1185">Reference proteome</keyword>
<evidence type="ECO:0000313" key="2">
    <source>
        <dbReference type="EMBL" id="KAF2021329.1"/>
    </source>
</evidence>
<gene>
    <name evidence="2" type="ORF">BU24DRAFT_404347</name>
</gene>
<dbReference type="RefSeq" id="XP_033389668.1">
    <property type="nucleotide sequence ID" value="XM_033525640.1"/>
</dbReference>